<accession>A0A919NHT4</accession>
<feature type="compositionally biased region" description="Basic and acidic residues" evidence="1">
    <location>
        <begin position="147"/>
        <end position="156"/>
    </location>
</feature>
<dbReference type="AlphaFoldDB" id="A0A919NHT4"/>
<protein>
    <submittedName>
        <fullName evidence="3">Uncharacterized protein</fullName>
    </submittedName>
</protein>
<evidence type="ECO:0000256" key="1">
    <source>
        <dbReference type="SAM" id="MobiDB-lite"/>
    </source>
</evidence>
<feature type="compositionally biased region" description="Low complexity" evidence="1">
    <location>
        <begin position="53"/>
        <end position="68"/>
    </location>
</feature>
<keyword evidence="4" id="KW-1185">Reference proteome</keyword>
<name>A0A919NHT4_9ACTN</name>
<comment type="caution">
    <text evidence="3">The sequence shown here is derived from an EMBL/GenBank/DDBJ whole genome shotgun (WGS) entry which is preliminary data.</text>
</comment>
<feature type="compositionally biased region" description="Pro residues" evidence="1">
    <location>
        <begin position="126"/>
        <end position="136"/>
    </location>
</feature>
<keyword evidence="2" id="KW-0812">Transmembrane</keyword>
<evidence type="ECO:0000256" key="2">
    <source>
        <dbReference type="SAM" id="Phobius"/>
    </source>
</evidence>
<reference evidence="3" key="1">
    <citation type="submission" date="2021-01" db="EMBL/GenBank/DDBJ databases">
        <title>Whole genome shotgun sequence of Actinoplanes tereljensis NBRC 105297.</title>
        <authorList>
            <person name="Komaki H."/>
            <person name="Tamura T."/>
        </authorList>
    </citation>
    <scope>NUCLEOTIDE SEQUENCE</scope>
    <source>
        <strain evidence="3">NBRC 105297</strain>
    </source>
</reference>
<keyword evidence="2" id="KW-0472">Membrane</keyword>
<dbReference type="Proteomes" id="UP000623608">
    <property type="component" value="Unassembled WGS sequence"/>
</dbReference>
<feature type="compositionally biased region" description="Basic and acidic residues" evidence="1">
    <location>
        <begin position="193"/>
        <end position="209"/>
    </location>
</feature>
<organism evidence="3 4">
    <name type="scientific">Paractinoplanes tereljensis</name>
    <dbReference type="NCBI Taxonomy" id="571912"/>
    <lineage>
        <taxon>Bacteria</taxon>
        <taxon>Bacillati</taxon>
        <taxon>Actinomycetota</taxon>
        <taxon>Actinomycetes</taxon>
        <taxon>Micromonosporales</taxon>
        <taxon>Micromonosporaceae</taxon>
        <taxon>Paractinoplanes</taxon>
    </lineage>
</organism>
<evidence type="ECO:0000313" key="4">
    <source>
        <dbReference type="Proteomes" id="UP000623608"/>
    </source>
</evidence>
<feature type="transmembrane region" description="Helical" evidence="2">
    <location>
        <begin position="221"/>
        <end position="245"/>
    </location>
</feature>
<proteinExistence type="predicted"/>
<feature type="compositionally biased region" description="Polar residues" evidence="1">
    <location>
        <begin position="111"/>
        <end position="123"/>
    </location>
</feature>
<evidence type="ECO:0000313" key="3">
    <source>
        <dbReference type="EMBL" id="GIF18910.1"/>
    </source>
</evidence>
<feature type="region of interest" description="Disordered" evidence="1">
    <location>
        <begin position="1"/>
        <end position="214"/>
    </location>
</feature>
<dbReference type="EMBL" id="BOMY01000011">
    <property type="protein sequence ID" value="GIF18910.1"/>
    <property type="molecule type" value="Genomic_DNA"/>
</dbReference>
<keyword evidence="2" id="KW-1133">Transmembrane helix</keyword>
<feature type="compositionally biased region" description="Low complexity" evidence="1">
    <location>
        <begin position="79"/>
        <end position="95"/>
    </location>
</feature>
<gene>
    <name evidence="3" type="ORF">Ate02nite_16400</name>
</gene>
<sequence>MAVADPMATGNRRGGREGDTLYRRPPAHPPADSTTGGSWFTDGTDMPSEAETDSGAASSRGSGRASFGFGDGPISPKRSAPTSGPPASAGASSGGYEPLPSMASDDFSGSFEFSPTSSPTAGQPISGPPAYSPPAFSPASAVSQDDLPVRRQDSRRPAPAAVPNWPSSGSGALRGPSGALRAPSGEIASWGKDTGERRVVRHDREREPAAEPVPAPRQSRAVTIGMIVLSAIVVLAGAVVGVVYFSGSDEKLDGVLQLGAGDPGKRTVSAPLDNRTKASFELLAGANSVKVTIGELGDDLYRISTPDDAGFLPNPTIRNDDIKLQVSKDGDGTGGEIEVVLAAKVRWALRFSGYAEKQVIDVSGGQISGLEMVAGMRTAQLTLSRPTGTVPVKINGAVDSLILKSPAANPVRIKVGGGAQTVVAGSRTLKDVAAGSTLTPKGWDVANRYDVTAGARITSLTVENA</sequence>